<evidence type="ECO:0000313" key="2">
    <source>
        <dbReference type="EMBL" id="AOW12682.1"/>
    </source>
</evidence>
<dbReference type="SUPFAM" id="SSF54975">
    <property type="entry name" value="Acylphosphatase/BLUF domain-like"/>
    <property type="match status" value="1"/>
</dbReference>
<keyword evidence="4" id="KW-1185">Reference proteome</keyword>
<dbReference type="InterPro" id="IPR036046">
    <property type="entry name" value="Acylphosphatase-like_dom_sf"/>
</dbReference>
<evidence type="ECO:0000313" key="5">
    <source>
        <dbReference type="Proteomes" id="UP000185680"/>
    </source>
</evidence>
<dbReference type="Gene3D" id="3.30.70.100">
    <property type="match status" value="1"/>
</dbReference>
<dbReference type="GO" id="GO:0009882">
    <property type="term" value="F:blue light photoreceptor activity"/>
    <property type="evidence" value="ECO:0007669"/>
    <property type="project" value="InterPro"/>
</dbReference>
<dbReference type="InterPro" id="IPR007024">
    <property type="entry name" value="BLUF_domain"/>
</dbReference>
<reference evidence="2 5" key="2">
    <citation type="submission" date="2016-10" db="EMBL/GenBank/DDBJ databases">
        <title>Hydorgenophaga sp. LPB0072 isolated from gastropod.</title>
        <authorList>
            <person name="Kim E."/>
            <person name="Yi H."/>
        </authorList>
    </citation>
    <scope>NUCLEOTIDE SEQUENCE [LARGE SCALE GENOMIC DNA]</scope>
    <source>
        <strain evidence="2 5">LPB0072</strain>
    </source>
</reference>
<dbReference type="EMBL" id="LVWD01000030">
    <property type="protein sequence ID" value="OAD40554.1"/>
    <property type="molecule type" value="Genomic_DNA"/>
</dbReference>
<dbReference type="EMBL" id="CP017476">
    <property type="protein sequence ID" value="AOW12682.1"/>
    <property type="molecule type" value="Genomic_DNA"/>
</dbReference>
<dbReference type="Pfam" id="PF04940">
    <property type="entry name" value="BLUF"/>
    <property type="match status" value="1"/>
</dbReference>
<name>A0A163CAK5_9BURK</name>
<reference evidence="3 4" key="1">
    <citation type="submission" date="2016-02" db="EMBL/GenBank/DDBJ databases">
        <title>Draft genome sequence of Hydrogenophaga sp. LPB0072.</title>
        <authorList>
            <person name="Shin S.-K."/>
            <person name="Yi H."/>
        </authorList>
    </citation>
    <scope>NUCLEOTIDE SEQUENCE [LARGE SCALE GENOMIC DNA]</scope>
    <source>
        <strain evidence="3 4">LPB0072</strain>
    </source>
</reference>
<accession>A0A163CAK5</accession>
<feature type="domain" description="BLUF" evidence="1">
    <location>
        <begin position="25"/>
        <end position="117"/>
    </location>
</feature>
<gene>
    <name evidence="2" type="ORF">LPB072_07320</name>
    <name evidence="3" type="ORF">LPB72_16805</name>
</gene>
<dbReference type="GO" id="GO:0071949">
    <property type="term" value="F:FAD binding"/>
    <property type="evidence" value="ECO:0007669"/>
    <property type="project" value="InterPro"/>
</dbReference>
<evidence type="ECO:0000259" key="1">
    <source>
        <dbReference type="PROSITE" id="PS50925"/>
    </source>
</evidence>
<evidence type="ECO:0000313" key="4">
    <source>
        <dbReference type="Proteomes" id="UP000185657"/>
    </source>
</evidence>
<organism evidence="2 5">
    <name type="scientific">Hydrogenophaga crassostreae</name>
    <dbReference type="NCBI Taxonomy" id="1763535"/>
    <lineage>
        <taxon>Bacteria</taxon>
        <taxon>Pseudomonadati</taxon>
        <taxon>Pseudomonadota</taxon>
        <taxon>Betaproteobacteria</taxon>
        <taxon>Burkholderiales</taxon>
        <taxon>Comamonadaceae</taxon>
        <taxon>Hydrogenophaga</taxon>
    </lineage>
</organism>
<dbReference type="Proteomes" id="UP000185657">
    <property type="component" value="Unassembled WGS sequence"/>
</dbReference>
<dbReference type="AlphaFoldDB" id="A0A163CAK5"/>
<dbReference type="SMART" id="SM01034">
    <property type="entry name" value="BLUF"/>
    <property type="match status" value="1"/>
</dbReference>
<dbReference type="STRING" id="1763535.LPB072_07320"/>
<protein>
    <recommendedName>
        <fullName evidence="1">BLUF domain-containing protein</fullName>
    </recommendedName>
</protein>
<proteinExistence type="predicted"/>
<dbReference type="PROSITE" id="PS50925">
    <property type="entry name" value="BLUF"/>
    <property type="match status" value="1"/>
</dbReference>
<sequence>MSTNESERALTFWPDGEAEVPTGPVVRVIYVSRSEVRGAVLNEMRRIRDHAVLNNRPYGIRVALLNMNGWFLQWIEGPQDGVDLLLARVGRDRRHHGLMVIHRSQGRPRLFRPWIGAIVQTPESDRQFDLRVHAQFERFNQGEMVEPTAVWLRLSAPPAPDMPRPLGRNPRVMLLSAQGAQAFNLLEWLALNDQRTLVRRRFAGSADDAPDVESDYADFPGYGPRGVRLVANARKGLAMGMTHAFLPEFAAVVLMLDGSAGRNLRLTERVLVACRQVHHSPLIVGLGGGEQVSADIQRLVERQGMPWMAAISPSARPDKTELWQAVEPVLTRLN</sequence>
<dbReference type="KEGG" id="hyl:LPB072_07320"/>
<dbReference type="Proteomes" id="UP000185680">
    <property type="component" value="Chromosome"/>
</dbReference>
<evidence type="ECO:0000313" key="3">
    <source>
        <dbReference type="EMBL" id="OAD40554.1"/>
    </source>
</evidence>